<dbReference type="RefSeq" id="WP_191158265.1">
    <property type="nucleotide sequence ID" value="NZ_JACXAI010000011.1"/>
</dbReference>
<comment type="caution">
    <text evidence="2">The sequence shown here is derived from an EMBL/GenBank/DDBJ whole genome shotgun (WGS) entry which is preliminary data.</text>
</comment>
<organism evidence="2 3">
    <name type="scientific">Metabacillus arenae</name>
    <dbReference type="NCBI Taxonomy" id="2771434"/>
    <lineage>
        <taxon>Bacteria</taxon>
        <taxon>Bacillati</taxon>
        <taxon>Bacillota</taxon>
        <taxon>Bacilli</taxon>
        <taxon>Bacillales</taxon>
        <taxon>Bacillaceae</taxon>
        <taxon>Metabacillus</taxon>
    </lineage>
</organism>
<reference evidence="2" key="1">
    <citation type="submission" date="2020-09" db="EMBL/GenBank/DDBJ databases">
        <title>A novel bacterium of genus Bacillus, isolated from South China Sea.</title>
        <authorList>
            <person name="Huang H."/>
            <person name="Mo K."/>
            <person name="Hu Y."/>
        </authorList>
    </citation>
    <scope>NUCLEOTIDE SEQUENCE</scope>
    <source>
        <strain evidence="2">IB182487</strain>
    </source>
</reference>
<dbReference type="Pfam" id="PF08858">
    <property type="entry name" value="IDEAL"/>
    <property type="match status" value="1"/>
</dbReference>
<protein>
    <submittedName>
        <fullName evidence="2">IDEAL domain-containing protein</fullName>
    </submittedName>
</protein>
<accession>A0A926RWD7</accession>
<dbReference type="Gene3D" id="4.10.810.10">
    <property type="entry name" value="Virus Scaffolding Protein, Chain A"/>
    <property type="match status" value="1"/>
</dbReference>
<dbReference type="SMART" id="SM00914">
    <property type="entry name" value="IDEAL"/>
    <property type="match status" value="1"/>
</dbReference>
<evidence type="ECO:0000313" key="2">
    <source>
        <dbReference type="EMBL" id="MBD1380673.1"/>
    </source>
</evidence>
<dbReference type="Proteomes" id="UP000626844">
    <property type="component" value="Unassembled WGS sequence"/>
</dbReference>
<proteinExistence type="predicted"/>
<dbReference type="InterPro" id="IPR027393">
    <property type="entry name" value="Virus_scaffolding_prot_C"/>
</dbReference>
<evidence type="ECO:0000313" key="3">
    <source>
        <dbReference type="Proteomes" id="UP000626844"/>
    </source>
</evidence>
<evidence type="ECO:0000259" key="1">
    <source>
        <dbReference type="SMART" id="SM00914"/>
    </source>
</evidence>
<dbReference type="AlphaFoldDB" id="A0A926RWD7"/>
<keyword evidence="3" id="KW-1185">Reference proteome</keyword>
<name>A0A926RWD7_9BACI</name>
<dbReference type="EMBL" id="JACXAI010000011">
    <property type="protein sequence ID" value="MBD1380673.1"/>
    <property type="molecule type" value="Genomic_DNA"/>
</dbReference>
<dbReference type="InterPro" id="IPR014957">
    <property type="entry name" value="IDEAL_dom"/>
</dbReference>
<gene>
    <name evidence="2" type="ORF">IC621_10575</name>
</gene>
<feature type="domain" description="IDEAL" evidence="1">
    <location>
        <begin position="34"/>
        <end position="70"/>
    </location>
</feature>
<sequence length="77" mass="9211">MKNKKTYTEIMKSRNTQKKAVNEFSVLDLYIQMILDEAMFKRQMETLEEQLEAALVTRDKDSFMDLSKKYNKLKLIL</sequence>